<keyword evidence="6" id="KW-1185">Reference proteome</keyword>
<dbReference type="Pfam" id="PF03965">
    <property type="entry name" value="Penicillinase_R"/>
    <property type="match status" value="1"/>
</dbReference>
<dbReference type="GO" id="GO:0045892">
    <property type="term" value="P:negative regulation of DNA-templated transcription"/>
    <property type="evidence" value="ECO:0007669"/>
    <property type="project" value="InterPro"/>
</dbReference>
<dbReference type="InterPro" id="IPR036390">
    <property type="entry name" value="WH_DNA-bd_sf"/>
</dbReference>
<keyword evidence="4" id="KW-0804">Transcription</keyword>
<protein>
    <submittedName>
        <fullName evidence="5">Penicillinase repressor</fullName>
    </submittedName>
</protein>
<dbReference type="Gene3D" id="1.10.10.10">
    <property type="entry name" value="Winged helix-like DNA-binding domain superfamily/Winged helix DNA-binding domain"/>
    <property type="match status" value="1"/>
</dbReference>
<dbReference type="Gene3D" id="1.10.4040.10">
    <property type="entry name" value="Penicillinase repressor domain"/>
    <property type="match status" value="1"/>
</dbReference>
<keyword evidence="2" id="KW-0805">Transcription regulation</keyword>
<evidence type="ECO:0000256" key="1">
    <source>
        <dbReference type="ARBA" id="ARBA00011046"/>
    </source>
</evidence>
<dbReference type="EMBL" id="AP025739">
    <property type="protein sequence ID" value="BDI29076.1"/>
    <property type="molecule type" value="Genomic_DNA"/>
</dbReference>
<dbReference type="GO" id="GO:0003677">
    <property type="term" value="F:DNA binding"/>
    <property type="evidence" value="ECO:0007669"/>
    <property type="project" value="UniProtKB-KW"/>
</dbReference>
<dbReference type="KEGG" id="ccot:CCAX7_11270"/>
<proteinExistence type="inferred from homology"/>
<evidence type="ECO:0000256" key="4">
    <source>
        <dbReference type="ARBA" id="ARBA00023163"/>
    </source>
</evidence>
<evidence type="ECO:0000256" key="3">
    <source>
        <dbReference type="ARBA" id="ARBA00023125"/>
    </source>
</evidence>
<dbReference type="PIRSF" id="PIRSF019455">
    <property type="entry name" value="CopR_AtkY"/>
    <property type="match status" value="1"/>
</dbReference>
<sequence length="129" mass="14288">MAKDTVSLGKVQLEIMQVLWEDGEATARRITEKLSQSRAIAHSTVQTLLRKMEAKGAVTHDVRDGVFVFRPLSEQNEIARSAARDVLTRVFGGSVSGLVSHLLKHESVSEDELQRLRRLIDEAEPGGKP</sequence>
<keyword evidence="3" id="KW-0238">DNA-binding</keyword>
<evidence type="ECO:0000313" key="6">
    <source>
        <dbReference type="Proteomes" id="UP000287394"/>
    </source>
</evidence>
<organism evidence="5 6">
    <name type="scientific">Capsulimonas corticalis</name>
    <dbReference type="NCBI Taxonomy" id="2219043"/>
    <lineage>
        <taxon>Bacteria</taxon>
        <taxon>Bacillati</taxon>
        <taxon>Armatimonadota</taxon>
        <taxon>Armatimonadia</taxon>
        <taxon>Capsulimonadales</taxon>
        <taxon>Capsulimonadaceae</taxon>
        <taxon>Capsulimonas</taxon>
    </lineage>
</organism>
<comment type="similarity">
    <text evidence="1">Belongs to the BlaI transcriptional regulatory family.</text>
</comment>
<dbReference type="InterPro" id="IPR005650">
    <property type="entry name" value="BlaI_family"/>
</dbReference>
<reference evidence="5 6" key="1">
    <citation type="journal article" date="2019" name="Int. J. Syst. Evol. Microbiol.">
        <title>Capsulimonas corticalis gen. nov., sp. nov., an aerobic capsulated bacterium, of a novel bacterial order, Capsulimonadales ord. nov., of the class Armatimonadia of the phylum Armatimonadetes.</title>
        <authorList>
            <person name="Li J."/>
            <person name="Kudo C."/>
            <person name="Tonouchi A."/>
        </authorList>
    </citation>
    <scope>NUCLEOTIDE SEQUENCE [LARGE SCALE GENOMIC DNA]</scope>
    <source>
        <strain evidence="5 6">AX-7</strain>
    </source>
</reference>
<dbReference type="OrthoDB" id="9795583at2"/>
<dbReference type="InterPro" id="IPR036388">
    <property type="entry name" value="WH-like_DNA-bd_sf"/>
</dbReference>
<accession>A0A402CUS2</accession>
<evidence type="ECO:0000313" key="5">
    <source>
        <dbReference type="EMBL" id="BDI29076.1"/>
    </source>
</evidence>
<name>A0A402CUS2_9BACT</name>
<gene>
    <name evidence="5" type="ORF">CCAX7_11270</name>
</gene>
<dbReference type="AlphaFoldDB" id="A0A402CUS2"/>
<dbReference type="SUPFAM" id="SSF46785">
    <property type="entry name" value="Winged helix' DNA-binding domain"/>
    <property type="match status" value="1"/>
</dbReference>
<dbReference type="Proteomes" id="UP000287394">
    <property type="component" value="Chromosome"/>
</dbReference>
<dbReference type="RefSeq" id="WP_119321122.1">
    <property type="nucleotide sequence ID" value="NZ_AP025739.1"/>
</dbReference>
<evidence type="ECO:0000256" key="2">
    <source>
        <dbReference type="ARBA" id="ARBA00023015"/>
    </source>
</evidence>